<reference evidence="1" key="1">
    <citation type="submission" date="2023-07" db="EMBL/GenBank/DDBJ databases">
        <authorList>
            <person name="Xia Y."/>
        </authorList>
    </citation>
    <scope>NUCLEOTIDE SEQUENCE</scope>
    <source>
        <strain evidence="1">F</strain>
    </source>
</reference>
<name>A0AA96ERY6_9VIRU</name>
<accession>A0AA96ERY6</accession>
<evidence type="ECO:0000313" key="1">
    <source>
        <dbReference type="EMBL" id="WNL49626.1"/>
    </source>
</evidence>
<proteinExistence type="predicted"/>
<organism evidence="1">
    <name type="scientific">Marseillevirus sp</name>
    <dbReference type="NCBI Taxonomy" id="2809551"/>
    <lineage>
        <taxon>Viruses</taxon>
        <taxon>Varidnaviria</taxon>
        <taxon>Bamfordvirae</taxon>
        <taxon>Nucleocytoviricota</taxon>
        <taxon>Megaviricetes</taxon>
        <taxon>Pimascovirales</taxon>
        <taxon>Pimascovirales incertae sedis</taxon>
        <taxon>Marseilleviridae</taxon>
        <taxon>Marseillevirus</taxon>
    </lineage>
</organism>
<gene>
    <name evidence="1" type="ORF">MarFTMF_110</name>
</gene>
<dbReference type="EMBL" id="OR343188">
    <property type="protein sequence ID" value="WNL49626.1"/>
    <property type="molecule type" value="Genomic_DNA"/>
</dbReference>
<sequence>MDIFFFLEQQERISFLCSCDEAYEWGISKKNDSKHRLSVEVKTETLSKNPNASFVVDTLRNRSVETARVTVDSLGRIQGKLSFRDNVFFWKDGVLHGEYVTKKVQGESMYLLVERGSFDNGVRKPFYTSAQVRAPTYSF</sequence>
<protein>
    <submittedName>
        <fullName evidence="1">Uncharacterized protein</fullName>
    </submittedName>
</protein>